<comment type="caution">
    <text evidence="2">The sequence shown here is derived from an EMBL/GenBank/DDBJ whole genome shotgun (WGS) entry which is preliminary data.</text>
</comment>
<name>A0ABP9DQJ4_9GAMM</name>
<keyword evidence="1" id="KW-0732">Signal</keyword>
<dbReference type="Proteomes" id="UP001501323">
    <property type="component" value="Unassembled WGS sequence"/>
</dbReference>
<gene>
    <name evidence="2" type="ORF">GCM10023332_05330</name>
</gene>
<sequence>MRARTTTLVMGLLSALSVPLMAQDATPAPSPPPACTDADYRQFDFWIGDWEVFGGPDGSRLLGHNRIERSDNGCWLQEHWTGTTGPSGTSLNSWDKAYGVWRQYWSGGGGMVLRLEGGLREGRMVLEGVLPGPGGEGEQAQRITWTPNDDGSVTQLWETSDDAGATWKTAFQGRYRKRATADPATP</sequence>
<dbReference type="EMBL" id="BAABJY010000001">
    <property type="protein sequence ID" value="GAA4856594.1"/>
    <property type="molecule type" value="Genomic_DNA"/>
</dbReference>
<feature type="signal peptide" evidence="1">
    <location>
        <begin position="1"/>
        <end position="22"/>
    </location>
</feature>
<evidence type="ECO:0000313" key="2">
    <source>
        <dbReference type="EMBL" id="GAA4856594.1"/>
    </source>
</evidence>
<evidence type="ECO:0000313" key="3">
    <source>
        <dbReference type="Proteomes" id="UP001501323"/>
    </source>
</evidence>
<organism evidence="2 3">
    <name type="scientific">Luteimonas vadosa</name>
    <dbReference type="NCBI Taxonomy" id="1165507"/>
    <lineage>
        <taxon>Bacteria</taxon>
        <taxon>Pseudomonadati</taxon>
        <taxon>Pseudomonadota</taxon>
        <taxon>Gammaproteobacteria</taxon>
        <taxon>Lysobacterales</taxon>
        <taxon>Lysobacteraceae</taxon>
        <taxon>Luteimonas</taxon>
    </lineage>
</organism>
<protein>
    <recommendedName>
        <fullName evidence="4">DUF1579 domain-containing protein</fullName>
    </recommendedName>
</protein>
<dbReference type="RefSeq" id="WP_345293943.1">
    <property type="nucleotide sequence ID" value="NZ_BAABJY010000001.1"/>
</dbReference>
<evidence type="ECO:0008006" key="4">
    <source>
        <dbReference type="Google" id="ProtNLM"/>
    </source>
</evidence>
<keyword evidence="3" id="KW-1185">Reference proteome</keyword>
<reference evidence="3" key="1">
    <citation type="journal article" date="2019" name="Int. J. Syst. Evol. Microbiol.">
        <title>The Global Catalogue of Microorganisms (GCM) 10K type strain sequencing project: providing services to taxonomists for standard genome sequencing and annotation.</title>
        <authorList>
            <consortium name="The Broad Institute Genomics Platform"/>
            <consortium name="The Broad Institute Genome Sequencing Center for Infectious Disease"/>
            <person name="Wu L."/>
            <person name="Ma J."/>
        </authorList>
    </citation>
    <scope>NUCLEOTIDE SEQUENCE [LARGE SCALE GENOMIC DNA]</scope>
    <source>
        <strain evidence="3">JCM 18392</strain>
    </source>
</reference>
<proteinExistence type="predicted"/>
<evidence type="ECO:0000256" key="1">
    <source>
        <dbReference type="SAM" id="SignalP"/>
    </source>
</evidence>
<accession>A0ABP9DQJ4</accession>
<feature type="chain" id="PRO_5045279804" description="DUF1579 domain-containing protein" evidence="1">
    <location>
        <begin position="23"/>
        <end position="186"/>
    </location>
</feature>